<keyword evidence="3" id="KW-0862">Zinc</keyword>
<sequence length="559" mass="61029">MDPFSLAVGIVGLVDGGLNLSRELKGKIVAFRGAEQEVMELAHEIDLSVTLVDLLGQRFDRPEDGYPRNVVRQTRLLVEDMNQIFDRVFGLLQDFDASVKAAAKYVLDANELKEQHAKLKGLQLSFVFMLSVCPPSRPTMTATTGGSQAVSSQSTPVQIPITTTTASGETVTYMATLTLQPTEPNQVPTPPSNSAKESQTDDHPDFTEQLNRLRKDQRLKKKLANLASNPFFAKDSFGALFGAHARRASSTKSNGMVEYSYMEPISMKTGAPEDDPPTYASVPFDTCGEVDQEDHEEDFAARLAEESIQDAEDILDYLYDDSKATEKDNTSSDTGNEVEVIDVSNDLTNTSIRDYAHLDPEFSPERHTSTSEASPEEPPPPTPSGINEYEDPLRDGARLLRAQENDSNSPEYTTATATAISFSRPMAKTNLPPHPSVRGANNVQQQIHLVSTPAPTAGSKPPSAAASRTVSEPASRTNSPLRRPRQHSPSKRRECDGCDCKIPSAMQRYRCSECFDFVFCAPCYQGAKGQEGVSAIWHPHVLGGFEEVVLPNGEGARGA</sequence>
<feature type="region of interest" description="Disordered" evidence="4">
    <location>
        <begin position="359"/>
        <end position="391"/>
    </location>
</feature>
<dbReference type="AlphaFoldDB" id="A0AAN7YUM2"/>
<evidence type="ECO:0000313" key="6">
    <source>
        <dbReference type="Proteomes" id="UP001310890"/>
    </source>
</evidence>
<dbReference type="GO" id="GO:0008270">
    <property type="term" value="F:zinc ion binding"/>
    <property type="evidence" value="ECO:0007669"/>
    <property type="project" value="UniProtKB-KW"/>
</dbReference>
<evidence type="ECO:0008006" key="7">
    <source>
        <dbReference type="Google" id="ProtNLM"/>
    </source>
</evidence>
<feature type="region of interest" description="Disordered" evidence="4">
    <location>
        <begin position="181"/>
        <end position="204"/>
    </location>
</feature>
<keyword evidence="1" id="KW-0479">Metal-binding</keyword>
<evidence type="ECO:0000256" key="2">
    <source>
        <dbReference type="ARBA" id="ARBA00022771"/>
    </source>
</evidence>
<feature type="region of interest" description="Disordered" evidence="4">
    <location>
        <begin position="452"/>
        <end position="495"/>
    </location>
</feature>
<evidence type="ECO:0000256" key="3">
    <source>
        <dbReference type="ARBA" id="ARBA00022833"/>
    </source>
</evidence>
<evidence type="ECO:0000256" key="1">
    <source>
        <dbReference type="ARBA" id="ARBA00022723"/>
    </source>
</evidence>
<gene>
    <name evidence="5" type="ORF">LTR62_000096</name>
</gene>
<dbReference type="Proteomes" id="UP001310890">
    <property type="component" value="Unassembled WGS sequence"/>
</dbReference>
<dbReference type="InterPro" id="IPR043145">
    <property type="entry name" value="Znf_ZZ_sf"/>
</dbReference>
<evidence type="ECO:0000313" key="5">
    <source>
        <dbReference type="EMBL" id="KAK5118886.1"/>
    </source>
</evidence>
<reference evidence="5" key="1">
    <citation type="submission" date="2023-08" db="EMBL/GenBank/DDBJ databases">
        <title>Black Yeasts Isolated from many extreme environments.</title>
        <authorList>
            <person name="Coleine C."/>
            <person name="Stajich J.E."/>
            <person name="Selbmann L."/>
        </authorList>
    </citation>
    <scope>NUCLEOTIDE SEQUENCE</scope>
    <source>
        <strain evidence="5">CCFEE 5401</strain>
    </source>
</reference>
<protein>
    <recommendedName>
        <fullName evidence="7">ZZ-type domain-containing protein</fullName>
    </recommendedName>
</protein>
<proteinExistence type="predicted"/>
<dbReference type="Gene3D" id="3.30.60.90">
    <property type="match status" value="1"/>
</dbReference>
<name>A0AAN7YUM2_9PEZI</name>
<accession>A0AAN7YUM2</accession>
<feature type="compositionally biased region" description="Polar residues" evidence="4">
    <location>
        <begin position="466"/>
        <end position="480"/>
    </location>
</feature>
<feature type="compositionally biased region" description="Polar residues" evidence="4">
    <location>
        <begin position="181"/>
        <end position="197"/>
    </location>
</feature>
<dbReference type="EMBL" id="JAVRRL010000001">
    <property type="protein sequence ID" value="KAK5118886.1"/>
    <property type="molecule type" value="Genomic_DNA"/>
</dbReference>
<keyword evidence="2" id="KW-0863">Zinc-finger</keyword>
<evidence type="ECO:0000256" key="4">
    <source>
        <dbReference type="SAM" id="MobiDB-lite"/>
    </source>
</evidence>
<feature type="compositionally biased region" description="Basic and acidic residues" evidence="4">
    <location>
        <begin position="359"/>
        <end position="369"/>
    </location>
</feature>
<comment type="caution">
    <text evidence="5">The sequence shown here is derived from an EMBL/GenBank/DDBJ whole genome shotgun (WGS) entry which is preliminary data.</text>
</comment>
<feature type="region of interest" description="Disordered" evidence="4">
    <location>
        <begin position="419"/>
        <end position="439"/>
    </location>
</feature>
<dbReference type="SUPFAM" id="SSF57850">
    <property type="entry name" value="RING/U-box"/>
    <property type="match status" value="1"/>
</dbReference>
<organism evidence="5 6">
    <name type="scientific">Meristemomyces frigidus</name>
    <dbReference type="NCBI Taxonomy" id="1508187"/>
    <lineage>
        <taxon>Eukaryota</taxon>
        <taxon>Fungi</taxon>
        <taxon>Dikarya</taxon>
        <taxon>Ascomycota</taxon>
        <taxon>Pezizomycotina</taxon>
        <taxon>Dothideomycetes</taxon>
        <taxon>Dothideomycetidae</taxon>
        <taxon>Mycosphaerellales</taxon>
        <taxon>Teratosphaeriaceae</taxon>
        <taxon>Meristemomyces</taxon>
    </lineage>
</organism>